<reference evidence="5" key="1">
    <citation type="submission" date="2020-10" db="EMBL/GenBank/DDBJ databases">
        <authorList>
            <person name="Castelo-Branco R."/>
            <person name="Eusebio N."/>
            <person name="Adriana R."/>
            <person name="Vieira A."/>
            <person name="Brugerolle De Fraissinette N."/>
            <person name="Rezende De Castro R."/>
            <person name="Schneider M.P."/>
            <person name="Vasconcelos V."/>
            <person name="Leao P.N."/>
        </authorList>
    </citation>
    <scope>NUCLEOTIDE SEQUENCE</scope>
    <source>
        <strain evidence="5">LEGE 06105</strain>
    </source>
</reference>
<organism evidence="5 6">
    <name type="scientific">Plectonema cf. radiosum LEGE 06105</name>
    <dbReference type="NCBI Taxonomy" id="945769"/>
    <lineage>
        <taxon>Bacteria</taxon>
        <taxon>Bacillati</taxon>
        <taxon>Cyanobacteriota</taxon>
        <taxon>Cyanophyceae</taxon>
        <taxon>Oscillatoriophycideae</taxon>
        <taxon>Oscillatoriales</taxon>
        <taxon>Microcoleaceae</taxon>
        <taxon>Plectonema</taxon>
    </lineage>
</organism>
<keyword evidence="6" id="KW-1185">Reference proteome</keyword>
<dbReference type="Gene3D" id="1.10.10.60">
    <property type="entry name" value="Homeodomain-like"/>
    <property type="match status" value="2"/>
</dbReference>
<dbReference type="GO" id="GO:0043565">
    <property type="term" value="F:sequence-specific DNA binding"/>
    <property type="evidence" value="ECO:0007669"/>
    <property type="project" value="InterPro"/>
</dbReference>
<sequence length="77" mass="8938">MNLSQYHFCRLFKQSTGITPHQYLTRCRINKAKHLLSKTELTITDIAFEVGLTNHSSFSRLFRKYVGVTPSSFRVSE</sequence>
<keyword evidence="1" id="KW-0805">Transcription regulation</keyword>
<dbReference type="EMBL" id="JADEWL010000008">
    <property type="protein sequence ID" value="MBE9211915.1"/>
    <property type="molecule type" value="Genomic_DNA"/>
</dbReference>
<dbReference type="PANTHER" id="PTHR43280">
    <property type="entry name" value="ARAC-FAMILY TRANSCRIPTIONAL REGULATOR"/>
    <property type="match status" value="1"/>
</dbReference>
<dbReference type="InterPro" id="IPR009057">
    <property type="entry name" value="Homeodomain-like_sf"/>
</dbReference>
<dbReference type="InterPro" id="IPR020449">
    <property type="entry name" value="Tscrpt_reg_AraC-type_HTH"/>
</dbReference>
<feature type="domain" description="HTH araC/xylS-type" evidence="4">
    <location>
        <begin position="1"/>
        <end position="76"/>
    </location>
</feature>
<name>A0A8J7JTA7_9CYAN</name>
<evidence type="ECO:0000256" key="3">
    <source>
        <dbReference type="ARBA" id="ARBA00023163"/>
    </source>
</evidence>
<evidence type="ECO:0000256" key="1">
    <source>
        <dbReference type="ARBA" id="ARBA00023015"/>
    </source>
</evidence>
<evidence type="ECO:0000313" key="6">
    <source>
        <dbReference type="Proteomes" id="UP000620559"/>
    </source>
</evidence>
<dbReference type="InterPro" id="IPR018062">
    <property type="entry name" value="HTH_AraC-typ_CS"/>
</dbReference>
<comment type="caution">
    <text evidence="5">The sequence shown here is derived from an EMBL/GenBank/DDBJ whole genome shotgun (WGS) entry which is preliminary data.</text>
</comment>
<dbReference type="Proteomes" id="UP000620559">
    <property type="component" value="Unassembled WGS sequence"/>
</dbReference>
<dbReference type="PANTHER" id="PTHR43280:SF28">
    <property type="entry name" value="HTH-TYPE TRANSCRIPTIONAL ACTIVATOR RHAS"/>
    <property type="match status" value="1"/>
</dbReference>
<dbReference type="GO" id="GO:0003700">
    <property type="term" value="F:DNA-binding transcription factor activity"/>
    <property type="evidence" value="ECO:0007669"/>
    <property type="project" value="InterPro"/>
</dbReference>
<dbReference type="PROSITE" id="PS00041">
    <property type="entry name" value="HTH_ARAC_FAMILY_1"/>
    <property type="match status" value="1"/>
</dbReference>
<dbReference type="PROSITE" id="PS01124">
    <property type="entry name" value="HTH_ARAC_FAMILY_2"/>
    <property type="match status" value="1"/>
</dbReference>
<evidence type="ECO:0000256" key="2">
    <source>
        <dbReference type="ARBA" id="ARBA00023125"/>
    </source>
</evidence>
<accession>A0A8J7JTA7</accession>
<proteinExistence type="predicted"/>
<dbReference type="RefSeq" id="WP_193917401.1">
    <property type="nucleotide sequence ID" value="NZ_JADEWL010000008.1"/>
</dbReference>
<evidence type="ECO:0000313" key="5">
    <source>
        <dbReference type="EMBL" id="MBE9211915.1"/>
    </source>
</evidence>
<gene>
    <name evidence="5" type="ORF">IQ247_04125</name>
</gene>
<keyword evidence="3" id="KW-0804">Transcription</keyword>
<dbReference type="Pfam" id="PF12833">
    <property type="entry name" value="HTH_18"/>
    <property type="match status" value="1"/>
</dbReference>
<dbReference type="PRINTS" id="PR00032">
    <property type="entry name" value="HTHARAC"/>
</dbReference>
<dbReference type="InterPro" id="IPR018060">
    <property type="entry name" value="HTH_AraC"/>
</dbReference>
<keyword evidence="2" id="KW-0238">DNA-binding</keyword>
<protein>
    <submittedName>
        <fullName evidence="5">Helix-turn-helix transcriptional regulator</fullName>
    </submittedName>
</protein>
<dbReference type="SUPFAM" id="SSF46689">
    <property type="entry name" value="Homeodomain-like"/>
    <property type="match status" value="2"/>
</dbReference>
<dbReference type="SMART" id="SM00342">
    <property type="entry name" value="HTH_ARAC"/>
    <property type="match status" value="1"/>
</dbReference>
<dbReference type="AlphaFoldDB" id="A0A8J7JTA7"/>
<evidence type="ECO:0000259" key="4">
    <source>
        <dbReference type="PROSITE" id="PS01124"/>
    </source>
</evidence>